<name>A0A182SAK7_9DIPT</name>
<dbReference type="VEuPathDB" id="VectorBase:AMAM002955"/>
<dbReference type="Pfam" id="PF06477">
    <property type="entry name" value="DUF1091"/>
    <property type="match status" value="1"/>
</dbReference>
<protein>
    <submittedName>
        <fullName evidence="1">Uncharacterized protein</fullName>
    </submittedName>
</protein>
<dbReference type="AlphaFoldDB" id="A0A182SAK7"/>
<organism evidence="1 2">
    <name type="scientific">Anopheles maculatus</name>
    <dbReference type="NCBI Taxonomy" id="74869"/>
    <lineage>
        <taxon>Eukaryota</taxon>
        <taxon>Metazoa</taxon>
        <taxon>Ecdysozoa</taxon>
        <taxon>Arthropoda</taxon>
        <taxon>Hexapoda</taxon>
        <taxon>Insecta</taxon>
        <taxon>Pterygota</taxon>
        <taxon>Neoptera</taxon>
        <taxon>Endopterygota</taxon>
        <taxon>Diptera</taxon>
        <taxon>Nematocera</taxon>
        <taxon>Culicoidea</taxon>
        <taxon>Culicidae</taxon>
        <taxon>Anophelinae</taxon>
        <taxon>Anopheles</taxon>
        <taxon>Anopheles maculatus group</taxon>
    </lineage>
</organism>
<dbReference type="EnsemblMetazoa" id="AMAM002955-RA">
    <property type="protein sequence ID" value="AMAM002955-PA"/>
    <property type="gene ID" value="AMAM002955"/>
</dbReference>
<evidence type="ECO:0000313" key="1">
    <source>
        <dbReference type="EnsemblMetazoa" id="AMAM002955-PA"/>
    </source>
</evidence>
<keyword evidence="2" id="KW-1185">Reference proteome</keyword>
<reference evidence="1" key="2">
    <citation type="submission" date="2020-05" db="UniProtKB">
        <authorList>
            <consortium name="EnsemblMetazoa"/>
        </authorList>
    </citation>
    <scope>IDENTIFICATION</scope>
    <source>
        <strain evidence="1">maculatus3</strain>
    </source>
</reference>
<dbReference type="Proteomes" id="UP000075901">
    <property type="component" value="Unassembled WGS sequence"/>
</dbReference>
<dbReference type="PANTHER" id="PTHR20898:SF1">
    <property type="entry name" value="MD-2-RELATED LIPID-RECOGNITION DOMAIN-CONTAINING PROTEIN"/>
    <property type="match status" value="1"/>
</dbReference>
<sequence>MVAVAKKVEFKSLTRSFNVSYKLNYPKSYSNQSFDCDIDVMRNIKDLRLIFQYYTVARNGTVQNALIKRPIDICFFLRNPKSDRLVKIIYDYVKERSDLPVRCPFGPGSYHIRNVRITDVPVPSFLPLAEFLLELIYYSEVRAEKMVEFRLHGKLIRLMDGGIFSR</sequence>
<reference evidence="2" key="1">
    <citation type="submission" date="2013-09" db="EMBL/GenBank/DDBJ databases">
        <title>The Genome Sequence of Anopheles maculatus species B.</title>
        <authorList>
            <consortium name="The Broad Institute Genomics Platform"/>
            <person name="Neafsey D.E."/>
            <person name="Besansky N."/>
            <person name="Howell P."/>
            <person name="Walton C."/>
            <person name="Young S.K."/>
            <person name="Zeng Q."/>
            <person name="Gargeya S."/>
            <person name="Fitzgerald M."/>
            <person name="Haas B."/>
            <person name="Abouelleil A."/>
            <person name="Allen A.W."/>
            <person name="Alvarado L."/>
            <person name="Arachchi H.M."/>
            <person name="Berlin A.M."/>
            <person name="Chapman S.B."/>
            <person name="Gainer-Dewar J."/>
            <person name="Goldberg J."/>
            <person name="Griggs A."/>
            <person name="Gujja S."/>
            <person name="Hansen M."/>
            <person name="Howarth C."/>
            <person name="Imamovic A."/>
            <person name="Ireland A."/>
            <person name="Larimer J."/>
            <person name="McCowan C."/>
            <person name="Murphy C."/>
            <person name="Pearson M."/>
            <person name="Poon T.W."/>
            <person name="Priest M."/>
            <person name="Roberts A."/>
            <person name="Saif S."/>
            <person name="Shea T."/>
            <person name="Sisk P."/>
            <person name="Sykes S."/>
            <person name="Wortman J."/>
            <person name="Nusbaum C."/>
            <person name="Birren B."/>
        </authorList>
    </citation>
    <scope>NUCLEOTIDE SEQUENCE [LARGE SCALE GENOMIC DNA]</scope>
    <source>
        <strain evidence="2">maculatus3</strain>
    </source>
</reference>
<evidence type="ECO:0000313" key="2">
    <source>
        <dbReference type="Proteomes" id="UP000075901"/>
    </source>
</evidence>
<dbReference type="PANTHER" id="PTHR20898">
    <property type="entry name" value="DAEDALUS ON 3-RELATED-RELATED"/>
    <property type="match status" value="1"/>
</dbReference>
<dbReference type="SMART" id="SM00697">
    <property type="entry name" value="DM8"/>
    <property type="match status" value="1"/>
</dbReference>
<dbReference type="InterPro" id="IPR010512">
    <property type="entry name" value="DUF1091"/>
</dbReference>
<proteinExistence type="predicted"/>
<accession>A0A182SAK7</accession>